<dbReference type="UniPathway" id="UPA00128">
    <property type="reaction ID" value="UER00191"/>
</dbReference>
<evidence type="ECO:0000313" key="12">
    <source>
        <dbReference type="Proteomes" id="UP000054058"/>
    </source>
</evidence>
<dbReference type="STRING" id="1122207.MUS1_03045"/>
<feature type="binding site" evidence="9">
    <location>
        <position position="180"/>
    </location>
    <ligand>
        <name>NADP(+)</name>
        <dbReference type="ChEBI" id="CHEBI:58349"/>
    </ligand>
</feature>
<keyword evidence="7 9" id="KW-0511">Multifunctional enzyme</keyword>
<dbReference type="CDD" id="cd05239">
    <property type="entry name" value="GDP_FS_SDR_e"/>
    <property type="match status" value="1"/>
</dbReference>
<feature type="binding site" evidence="9">
    <location>
        <begin position="164"/>
        <end position="167"/>
    </location>
    <ligand>
        <name>NADP(+)</name>
        <dbReference type="ChEBI" id="CHEBI:58349"/>
    </ligand>
</feature>
<feature type="active site" description="Proton donor/acceptor" evidence="9">
    <location>
        <position position="137"/>
    </location>
</feature>
<feature type="binding site" evidence="9">
    <location>
        <position position="141"/>
    </location>
    <ligand>
        <name>NADP(+)</name>
        <dbReference type="ChEBI" id="CHEBI:58349"/>
    </ligand>
</feature>
<dbReference type="Gene3D" id="3.40.50.720">
    <property type="entry name" value="NAD(P)-binding Rossmann-like Domain"/>
    <property type="match status" value="1"/>
</dbReference>
<dbReference type="GO" id="GO:0050577">
    <property type="term" value="F:GDP-L-fucose synthase activity"/>
    <property type="evidence" value="ECO:0007669"/>
    <property type="project" value="UniProtKB-UniRule"/>
</dbReference>
<dbReference type="SUPFAM" id="SSF51735">
    <property type="entry name" value="NAD(P)-binding Rossmann-fold domains"/>
    <property type="match status" value="1"/>
</dbReference>
<evidence type="ECO:0000256" key="8">
    <source>
        <dbReference type="ARBA" id="ARBA00051935"/>
    </source>
</evidence>
<name>X7E9G0_9GAMM</name>
<dbReference type="EC" id="1.1.1.271" evidence="3 9"/>
<evidence type="ECO:0000256" key="1">
    <source>
        <dbReference type="ARBA" id="ARBA00004883"/>
    </source>
</evidence>
<evidence type="ECO:0000313" key="11">
    <source>
        <dbReference type="EMBL" id="ETX12577.1"/>
    </source>
</evidence>
<dbReference type="Pfam" id="PF01370">
    <property type="entry name" value="Epimerase"/>
    <property type="match status" value="1"/>
</dbReference>
<proteinExistence type="inferred from homology"/>
<dbReference type="InterPro" id="IPR036291">
    <property type="entry name" value="NAD(P)-bd_dom_sf"/>
</dbReference>
<dbReference type="PATRIC" id="fig|1122207.3.peg.624"/>
<keyword evidence="12" id="KW-1185">Reference proteome</keyword>
<dbReference type="InterPro" id="IPR028614">
    <property type="entry name" value="GDP_fucose/colitose_synth"/>
</dbReference>
<evidence type="ECO:0000256" key="7">
    <source>
        <dbReference type="ARBA" id="ARBA00023268"/>
    </source>
</evidence>
<dbReference type="PANTHER" id="PTHR43238:SF1">
    <property type="entry name" value="GDP-L-FUCOSE SYNTHASE"/>
    <property type="match status" value="1"/>
</dbReference>
<dbReference type="GO" id="GO:0042351">
    <property type="term" value="P:'de novo' GDP-L-fucose biosynthetic process"/>
    <property type="evidence" value="ECO:0007669"/>
    <property type="project" value="UniProtKB-UniRule"/>
</dbReference>
<accession>X7E9G0</accession>
<evidence type="ECO:0000256" key="9">
    <source>
        <dbReference type="HAMAP-Rule" id="MF_00956"/>
    </source>
</evidence>
<dbReference type="HAMAP" id="MF_00956">
    <property type="entry name" value="GDP_fucose_synth"/>
    <property type="match status" value="1"/>
</dbReference>
<gene>
    <name evidence="9" type="primary">fcl</name>
    <name evidence="11" type="ORF">MUS1_03045</name>
</gene>
<keyword evidence="5 9" id="KW-0560">Oxidoreductase</keyword>
<organism evidence="11 12">
    <name type="scientific">Marinomonas ushuaiensis DSM 15871</name>
    <dbReference type="NCBI Taxonomy" id="1122207"/>
    <lineage>
        <taxon>Bacteria</taxon>
        <taxon>Pseudomonadati</taxon>
        <taxon>Pseudomonadota</taxon>
        <taxon>Gammaproteobacteria</taxon>
        <taxon>Oceanospirillales</taxon>
        <taxon>Oceanospirillaceae</taxon>
        <taxon>Marinomonas</taxon>
    </lineage>
</organism>
<reference evidence="11 12" key="1">
    <citation type="submission" date="2014-01" db="EMBL/GenBank/DDBJ databases">
        <title>Marinomonas ushuaiensis DSM 15871 Genome Sequencing.</title>
        <authorList>
            <person name="Lai Q."/>
            <person name="Shao Z.S."/>
        </authorList>
    </citation>
    <scope>NUCLEOTIDE SEQUENCE [LARGE SCALE GENOMIC DNA]</scope>
    <source>
        <strain evidence="11 12">DSM 15871</strain>
    </source>
</reference>
<feature type="binding site" evidence="9">
    <location>
        <position position="279"/>
    </location>
    <ligand>
        <name>substrate</name>
    </ligand>
</feature>
<feature type="binding site" evidence="9">
    <location>
        <position position="210"/>
    </location>
    <ligand>
        <name>substrate</name>
    </ligand>
</feature>
<evidence type="ECO:0000256" key="3">
    <source>
        <dbReference type="ARBA" id="ARBA00012371"/>
    </source>
</evidence>
<feature type="site" description="Important for catalytic activity" evidence="9">
    <location>
        <position position="110"/>
    </location>
</feature>
<dbReference type="EMBL" id="JAMB01000001">
    <property type="protein sequence ID" value="ETX12577.1"/>
    <property type="molecule type" value="Genomic_DNA"/>
</dbReference>
<dbReference type="Proteomes" id="UP000054058">
    <property type="component" value="Unassembled WGS sequence"/>
</dbReference>
<evidence type="ECO:0000256" key="4">
    <source>
        <dbReference type="ARBA" id="ARBA00022857"/>
    </source>
</evidence>
<feature type="binding site" evidence="9">
    <location>
        <position position="188"/>
    </location>
    <ligand>
        <name>substrate</name>
    </ligand>
</feature>
<evidence type="ECO:0000259" key="10">
    <source>
        <dbReference type="Pfam" id="PF01370"/>
    </source>
</evidence>
<dbReference type="Gene3D" id="3.90.25.10">
    <property type="entry name" value="UDP-galactose 4-epimerase, domain 1"/>
    <property type="match status" value="1"/>
</dbReference>
<feature type="binding site" evidence="9">
    <location>
        <position position="203"/>
    </location>
    <ligand>
        <name>substrate</name>
    </ligand>
</feature>
<sequence>MKKIMRVFVAGHNGMVGSAIVRQLSANKNVQIITRTRAELDLTNQQAVLEFFKTEKIDQVYLAAAKVGGIVANNTYPADFIYQNLTIQNNIIHSAHLCGVQDLLFLGSSCIYPKLAEQPMTEHALLTGILEPTNEPYAIAKIAGIKMCESYNRQYARNYRSVMPTNLYGTHDNFHPENSHVIPALLRRFHEAKLNGDKEVIAWGSGKPMREFLYVDDMAAASIYVMNLEQSVYEENTEPMLSHINVGSGVDYTIRELVETIAKVVGFEGEIKFDATKPDGAPRKLMNVERLESLGWQYSIALEKGLELAYKWFVDNQEEFRK</sequence>
<dbReference type="InterPro" id="IPR001509">
    <property type="entry name" value="Epimerase_deHydtase"/>
</dbReference>
<dbReference type="GO" id="GO:0070401">
    <property type="term" value="F:NADP+ binding"/>
    <property type="evidence" value="ECO:0007669"/>
    <property type="project" value="UniProtKB-UniRule"/>
</dbReference>
<feature type="domain" description="NAD-dependent epimerase/dehydratase" evidence="10">
    <location>
        <begin position="7"/>
        <end position="230"/>
    </location>
</feature>
<feature type="site" description="Important for catalytic activity" evidence="9">
    <location>
        <position position="108"/>
    </location>
</feature>
<dbReference type="PANTHER" id="PTHR43238">
    <property type="entry name" value="GDP-L-FUCOSE SYNTHASE"/>
    <property type="match status" value="1"/>
</dbReference>
<comment type="function">
    <text evidence="9">Catalyzes the two-step NADP-dependent conversion of GDP-4-dehydro-6-deoxy-D-mannose to GDP-fucose, involving an epimerase and a reductase reaction.</text>
</comment>
<comment type="catalytic activity">
    <reaction evidence="8 9">
        <text>GDP-beta-L-fucose + NADP(+) = GDP-4-dehydro-alpha-D-rhamnose + NADPH + H(+)</text>
        <dbReference type="Rhea" id="RHEA:18885"/>
        <dbReference type="ChEBI" id="CHEBI:15378"/>
        <dbReference type="ChEBI" id="CHEBI:57273"/>
        <dbReference type="ChEBI" id="CHEBI:57783"/>
        <dbReference type="ChEBI" id="CHEBI:57964"/>
        <dbReference type="ChEBI" id="CHEBI:58349"/>
        <dbReference type="EC" id="1.1.1.271"/>
    </reaction>
</comment>
<evidence type="ECO:0000256" key="6">
    <source>
        <dbReference type="ARBA" id="ARBA00023235"/>
    </source>
</evidence>
<protein>
    <recommendedName>
        <fullName evidence="3 9">GDP-L-fucose synthase</fullName>
        <ecNumber evidence="3 9">1.1.1.271</ecNumber>
    </recommendedName>
    <alternativeName>
        <fullName evidence="9">GDP-4-keto-6-deoxy-D-mannose-3,5-epimerase-4-reductase</fullName>
    </alternativeName>
</protein>
<dbReference type="eggNOG" id="COG0451">
    <property type="taxonomic scope" value="Bacteria"/>
</dbReference>
<dbReference type="FunFam" id="3.40.50.720:FF:000101">
    <property type="entry name" value="GDP-L-fucose synthase"/>
    <property type="match status" value="1"/>
</dbReference>
<dbReference type="AlphaFoldDB" id="X7E9G0"/>
<keyword evidence="6 9" id="KW-0413">Isomerase</keyword>
<comment type="pathway">
    <text evidence="1 9">Nucleotide-sugar biosynthesis; GDP-L-fucose biosynthesis via de novo pathway; GDP-L-fucose from GDP-alpha-D-mannose: step 2/2.</text>
</comment>
<dbReference type="GO" id="GO:0016853">
    <property type="term" value="F:isomerase activity"/>
    <property type="evidence" value="ECO:0007669"/>
    <property type="project" value="UniProtKB-KW"/>
</dbReference>
<comment type="caution">
    <text evidence="11">The sequence shown here is derived from an EMBL/GenBank/DDBJ whole genome shotgun (WGS) entry which is preliminary data.</text>
</comment>
<keyword evidence="4 9" id="KW-0521">NADP</keyword>
<comment type="similarity">
    <text evidence="2 9">Belongs to the NAD(P)-dependent epimerase/dehydratase family. Fucose synthase subfamily.</text>
</comment>
<evidence type="ECO:0000256" key="2">
    <source>
        <dbReference type="ARBA" id="ARBA00005959"/>
    </source>
</evidence>
<evidence type="ECO:0000256" key="5">
    <source>
        <dbReference type="ARBA" id="ARBA00023002"/>
    </source>
</evidence>
<feature type="binding site" evidence="9">
    <location>
        <begin position="11"/>
        <end position="17"/>
    </location>
    <ligand>
        <name>NADP(+)</name>
        <dbReference type="ChEBI" id="CHEBI:58349"/>
    </ligand>
</feature>
<feature type="binding site" evidence="9">
    <location>
        <begin position="106"/>
        <end position="109"/>
    </location>
    <ligand>
        <name>NADP(+)</name>
        <dbReference type="ChEBI" id="CHEBI:58349"/>
    </ligand>
</feature>